<dbReference type="AlphaFoldDB" id="A0A150H371"/>
<keyword evidence="2" id="KW-1185">Reference proteome</keyword>
<dbReference type="Proteomes" id="UP000075714">
    <property type="component" value="Unassembled WGS sequence"/>
</dbReference>
<reference evidence="2" key="1">
    <citation type="journal article" date="2016" name="Nat. Commun.">
        <title>The Gonium pectorale genome demonstrates co-option of cell cycle regulation during the evolution of multicellularity.</title>
        <authorList>
            <person name="Hanschen E.R."/>
            <person name="Marriage T.N."/>
            <person name="Ferris P.J."/>
            <person name="Hamaji T."/>
            <person name="Toyoda A."/>
            <person name="Fujiyama A."/>
            <person name="Neme R."/>
            <person name="Noguchi H."/>
            <person name="Minakuchi Y."/>
            <person name="Suzuki M."/>
            <person name="Kawai-Toyooka H."/>
            <person name="Smith D.R."/>
            <person name="Sparks H."/>
            <person name="Anderson J."/>
            <person name="Bakaric R."/>
            <person name="Luria V."/>
            <person name="Karger A."/>
            <person name="Kirschner M.W."/>
            <person name="Durand P.M."/>
            <person name="Michod R.E."/>
            <person name="Nozaki H."/>
            <person name="Olson B.J."/>
        </authorList>
    </citation>
    <scope>NUCLEOTIDE SEQUENCE [LARGE SCALE GENOMIC DNA]</scope>
    <source>
        <strain evidence="2">NIES-2863</strain>
    </source>
</reference>
<gene>
    <name evidence="1" type="ORF">GPECTOR_1g434</name>
</gene>
<evidence type="ECO:0000313" key="1">
    <source>
        <dbReference type="EMBL" id="KXZ56485.1"/>
    </source>
</evidence>
<name>A0A150H371_GONPE</name>
<dbReference type="EMBL" id="LSYV01000002">
    <property type="protein sequence ID" value="KXZ56485.1"/>
    <property type="molecule type" value="Genomic_DNA"/>
</dbReference>
<evidence type="ECO:0000313" key="2">
    <source>
        <dbReference type="Proteomes" id="UP000075714"/>
    </source>
</evidence>
<protein>
    <submittedName>
        <fullName evidence="1">Uncharacterized protein</fullName>
    </submittedName>
</protein>
<accession>A0A150H371</accession>
<organism evidence="1 2">
    <name type="scientific">Gonium pectorale</name>
    <name type="common">Green alga</name>
    <dbReference type="NCBI Taxonomy" id="33097"/>
    <lineage>
        <taxon>Eukaryota</taxon>
        <taxon>Viridiplantae</taxon>
        <taxon>Chlorophyta</taxon>
        <taxon>core chlorophytes</taxon>
        <taxon>Chlorophyceae</taxon>
        <taxon>CS clade</taxon>
        <taxon>Chlamydomonadales</taxon>
        <taxon>Volvocaceae</taxon>
        <taxon>Gonium</taxon>
    </lineage>
</organism>
<comment type="caution">
    <text evidence="1">The sequence shown here is derived from an EMBL/GenBank/DDBJ whole genome shotgun (WGS) entry which is preliminary data.</text>
</comment>
<sequence>MSDCSYYGCTEIVVMYTGKLSNVHHFTIEYPDKTSELASLKELRPRLIVPGTQERARGGSVSHAAGAFRGH</sequence>
<proteinExistence type="predicted"/>